<name>A0A6J4JV70_9ACTN</name>
<dbReference type="EMBL" id="CADCTP010000397">
    <property type="protein sequence ID" value="CAA9288109.1"/>
    <property type="molecule type" value="Genomic_DNA"/>
</dbReference>
<reference evidence="2" key="1">
    <citation type="submission" date="2020-02" db="EMBL/GenBank/DDBJ databases">
        <authorList>
            <person name="Meier V. D."/>
        </authorList>
    </citation>
    <scope>NUCLEOTIDE SEQUENCE</scope>
    <source>
        <strain evidence="2">AVDCRST_MAG41</strain>
    </source>
</reference>
<evidence type="ECO:0000256" key="1">
    <source>
        <dbReference type="SAM" id="MobiDB-lite"/>
    </source>
</evidence>
<feature type="compositionally biased region" description="Low complexity" evidence="1">
    <location>
        <begin position="1"/>
        <end position="18"/>
    </location>
</feature>
<sequence length="28" mass="2996">PAWSSATPPTRPTACTRPYAGWPPSSRP</sequence>
<dbReference type="AlphaFoldDB" id="A0A6J4JV70"/>
<gene>
    <name evidence="2" type="ORF">AVDCRST_MAG41-4169</name>
</gene>
<protein>
    <submittedName>
        <fullName evidence="2">Uncharacterized protein</fullName>
    </submittedName>
</protein>
<feature type="region of interest" description="Disordered" evidence="1">
    <location>
        <begin position="1"/>
        <end position="28"/>
    </location>
</feature>
<accession>A0A6J4JV70</accession>
<proteinExistence type="predicted"/>
<feature type="non-terminal residue" evidence="2">
    <location>
        <position position="1"/>
    </location>
</feature>
<organism evidence="2">
    <name type="scientific">uncultured Mycobacteriales bacterium</name>
    <dbReference type="NCBI Taxonomy" id="581187"/>
    <lineage>
        <taxon>Bacteria</taxon>
        <taxon>Bacillati</taxon>
        <taxon>Actinomycetota</taxon>
        <taxon>Actinomycetes</taxon>
        <taxon>Mycobacteriales</taxon>
        <taxon>environmental samples</taxon>
    </lineage>
</organism>
<evidence type="ECO:0000313" key="2">
    <source>
        <dbReference type="EMBL" id="CAA9288109.1"/>
    </source>
</evidence>
<feature type="non-terminal residue" evidence="2">
    <location>
        <position position="28"/>
    </location>
</feature>